<dbReference type="SUPFAM" id="SSF56219">
    <property type="entry name" value="DNase I-like"/>
    <property type="match status" value="1"/>
</dbReference>
<dbReference type="Pfam" id="PF14529">
    <property type="entry name" value="Exo_endo_phos_2"/>
    <property type="match status" value="1"/>
</dbReference>
<reference evidence="2 3" key="1">
    <citation type="journal article" date="2022" name="Allergy">
        <title>Genome assembly and annotation of Periplaneta americana reveal a comprehensive cockroach allergen profile.</title>
        <authorList>
            <person name="Wang L."/>
            <person name="Xiong Q."/>
            <person name="Saelim N."/>
            <person name="Wang L."/>
            <person name="Nong W."/>
            <person name="Wan A.T."/>
            <person name="Shi M."/>
            <person name="Liu X."/>
            <person name="Cao Q."/>
            <person name="Hui J.H.L."/>
            <person name="Sookrung N."/>
            <person name="Leung T.F."/>
            <person name="Tungtrongchitr A."/>
            <person name="Tsui S.K.W."/>
        </authorList>
    </citation>
    <scope>NUCLEOTIDE SEQUENCE [LARGE SCALE GENOMIC DNA]</scope>
    <source>
        <strain evidence="2">PWHHKU_190912</strain>
    </source>
</reference>
<gene>
    <name evidence="2" type="ORF">ANN_08465</name>
</gene>
<feature type="domain" description="Endonuclease/exonuclease/phosphatase" evidence="1">
    <location>
        <begin position="64"/>
        <end position="198"/>
    </location>
</feature>
<organism evidence="2 3">
    <name type="scientific">Periplaneta americana</name>
    <name type="common">American cockroach</name>
    <name type="synonym">Blatta americana</name>
    <dbReference type="NCBI Taxonomy" id="6978"/>
    <lineage>
        <taxon>Eukaryota</taxon>
        <taxon>Metazoa</taxon>
        <taxon>Ecdysozoa</taxon>
        <taxon>Arthropoda</taxon>
        <taxon>Hexapoda</taxon>
        <taxon>Insecta</taxon>
        <taxon>Pterygota</taxon>
        <taxon>Neoptera</taxon>
        <taxon>Polyneoptera</taxon>
        <taxon>Dictyoptera</taxon>
        <taxon>Blattodea</taxon>
        <taxon>Blattoidea</taxon>
        <taxon>Blattidae</taxon>
        <taxon>Blattinae</taxon>
        <taxon>Periplaneta</taxon>
    </lineage>
</organism>
<evidence type="ECO:0000259" key="1">
    <source>
        <dbReference type="Pfam" id="PF14529"/>
    </source>
</evidence>
<evidence type="ECO:0000313" key="2">
    <source>
        <dbReference type="EMBL" id="KAJ4440326.1"/>
    </source>
</evidence>
<protein>
    <recommendedName>
        <fullName evidence="1">Endonuclease/exonuclease/phosphatase domain-containing protein</fullName>
    </recommendedName>
</protein>
<keyword evidence="3" id="KW-1185">Reference proteome</keyword>
<evidence type="ECO:0000313" key="3">
    <source>
        <dbReference type="Proteomes" id="UP001148838"/>
    </source>
</evidence>
<dbReference type="Proteomes" id="UP001148838">
    <property type="component" value="Unassembled WGS sequence"/>
</dbReference>
<comment type="caution">
    <text evidence="2">The sequence shown here is derived from an EMBL/GenBank/DDBJ whole genome shotgun (WGS) entry which is preliminary data.</text>
</comment>
<dbReference type="InterPro" id="IPR005135">
    <property type="entry name" value="Endo/exonuclease/phosphatase"/>
</dbReference>
<dbReference type="EMBL" id="JAJSOF020000017">
    <property type="protein sequence ID" value="KAJ4440326.1"/>
    <property type="molecule type" value="Genomic_DNA"/>
</dbReference>
<name>A0ABQ8T2W4_PERAM</name>
<dbReference type="Gene3D" id="3.60.10.10">
    <property type="entry name" value="Endonuclease/exonuclease/phosphatase"/>
    <property type="match status" value="1"/>
</dbReference>
<dbReference type="InterPro" id="IPR036691">
    <property type="entry name" value="Endo/exonu/phosph_ase_sf"/>
</dbReference>
<proteinExistence type="predicted"/>
<accession>A0ABQ8T2W4</accession>
<sequence length="457" mass="53682">MKLKVSKETNNYIQFYSGVDSKSKAKYGVMLMTKKELKSTINNYYFWNERIIQIRLKLSRGYMTVIGVYAPVEGEDEENDQFYTKLQRIVKKVNRSDMQVLTGDFSARVGNVKIEHCMGVHGEQTCNRNGNRLIYLLVYNQLKIMNILFDHEDSHEFTWEARNLKSIIDYIICNNKIANMVLDTRVFRGPEIESDHYLLVSSIRIKPRWHRKKKNTNQPQELSHRVSLFKESSIIWLYQKRLDTIIKETPIQNNVEDEWNALQNILKQATKKSLGTKRKWSRKKGLRTWDDNIAKVISDKREAYKKYLSTKEIEYKIEYHRKRAIAKREVRKIHRHNWEEFVAYLENDLYRPQPQTYKILKNLSNEMRENIKNVGWGGVEWDVIVWDGLGWDGIECGVGWSGVGCDSMGWVGMGWDRMWSGVEWDMIVWDGVGGWGGMGWDGMGWDGMDGMGWAGLK</sequence>